<accession>A0A2G5SWX0</accession>
<dbReference type="AlphaFoldDB" id="A0A2G5SWX0"/>
<evidence type="ECO:0000313" key="2">
    <source>
        <dbReference type="EMBL" id="PIC19614.1"/>
    </source>
</evidence>
<gene>
    <name evidence="2" type="primary">Cnig_chr_X.g25098</name>
    <name evidence="2" type="ORF">B9Z55_025098</name>
</gene>
<dbReference type="EMBL" id="PDUG01000006">
    <property type="protein sequence ID" value="PIC19614.1"/>
    <property type="molecule type" value="Genomic_DNA"/>
</dbReference>
<sequence length="280" mass="32766">MMSLIFDPRQIRELKRRILKGRVDKAIEAFDENIDSLKNWRNSFSEHFFNEPIYWSLQVKLVLHEMRSNLEREDYDVTTLTNLQNTLLEIQQSKLNRIGNFAKEFLSPEGFTAENLWNTYRMWEELRNGKSPTRESDSMEVAYNPQKDSKFFRVFSVKKLDIITNFYWDLRRSIIVDPIELTSGLGRNHQFFGQRSISVASIDSDASSIVLSLGLERHNHLVRHRSILVASTGSNDGVEFTILEEGEFAEFEEMLEYETNRELRNSDSDQEESSNTTNSD</sequence>
<comment type="caution">
    <text evidence="2">The sequence shown here is derived from an EMBL/GenBank/DDBJ whole genome shotgun (WGS) entry which is preliminary data.</text>
</comment>
<proteinExistence type="predicted"/>
<name>A0A2G5SWX0_9PELO</name>
<feature type="region of interest" description="Disordered" evidence="1">
    <location>
        <begin position="259"/>
        <end position="280"/>
    </location>
</feature>
<dbReference type="Proteomes" id="UP000230233">
    <property type="component" value="Chromosome X"/>
</dbReference>
<evidence type="ECO:0000313" key="3">
    <source>
        <dbReference type="Proteomes" id="UP000230233"/>
    </source>
</evidence>
<protein>
    <submittedName>
        <fullName evidence="2">Uncharacterized protein</fullName>
    </submittedName>
</protein>
<organism evidence="2 3">
    <name type="scientific">Caenorhabditis nigoni</name>
    <dbReference type="NCBI Taxonomy" id="1611254"/>
    <lineage>
        <taxon>Eukaryota</taxon>
        <taxon>Metazoa</taxon>
        <taxon>Ecdysozoa</taxon>
        <taxon>Nematoda</taxon>
        <taxon>Chromadorea</taxon>
        <taxon>Rhabditida</taxon>
        <taxon>Rhabditina</taxon>
        <taxon>Rhabditomorpha</taxon>
        <taxon>Rhabditoidea</taxon>
        <taxon>Rhabditidae</taxon>
        <taxon>Peloderinae</taxon>
        <taxon>Caenorhabditis</taxon>
    </lineage>
</organism>
<reference evidence="3" key="1">
    <citation type="submission" date="2017-10" db="EMBL/GenBank/DDBJ databases">
        <title>Rapid genome shrinkage in a self-fertile nematode reveals novel sperm competition proteins.</title>
        <authorList>
            <person name="Yin D."/>
            <person name="Schwarz E.M."/>
            <person name="Thomas C.G."/>
            <person name="Felde R.L."/>
            <person name="Korf I.F."/>
            <person name="Cutter A.D."/>
            <person name="Schartner C.M."/>
            <person name="Ralston E.J."/>
            <person name="Meyer B.J."/>
            <person name="Haag E.S."/>
        </authorList>
    </citation>
    <scope>NUCLEOTIDE SEQUENCE [LARGE SCALE GENOMIC DNA]</scope>
    <source>
        <strain evidence="3">JU1422</strain>
    </source>
</reference>
<keyword evidence="3" id="KW-1185">Reference proteome</keyword>
<evidence type="ECO:0000256" key="1">
    <source>
        <dbReference type="SAM" id="MobiDB-lite"/>
    </source>
</evidence>